<feature type="domain" description="ABC transmembrane type-1" evidence="8">
    <location>
        <begin position="83"/>
        <end position="266"/>
    </location>
</feature>
<dbReference type="Gene3D" id="1.10.3720.10">
    <property type="entry name" value="MetI-like"/>
    <property type="match status" value="2"/>
</dbReference>
<sequence>MTAAHVEPLTRRSKNQLTRAPRKWQSGALLIIFVSFLAATVWSWTYIDMTLSTLFGGFEELWNLITYMFPPNFDNLPKVIEATIETIWMAVIGTTLSVLISIPLAFFAARNTTPNPVVFAFARGVITLARAVPTLVLAAIMTWPLGIGPLPGILALAIHSIGMIGKLFTEAIENTEAMSREAVSSTGAGKWQTILATIVPQITPSCIGTALYRLDINLRESAILGFVGAGGVGFVIQMELRGLDYQRAISAVSVIFVTITIIEVIAARLRASIIGDHLSAPTTPTKRSLARERRDQRLLIDAVTTRRLTPPWTYERTLRATAGVTFLAVLVFALVTIEMPLISAFGLFDEVVASFGSLYPPDFTTAGPELWQGIRETIAIGFTATTLGLVLAVPLGILSARNIMFNRAIYSVTRLFLLALRGLPELIVAVLFVAAMGLGPVPGTLALTLGTATFMAKLIGDALEEVSPVPREAVLATGASRTQEFFTSVIPQALPTLVSQTLYMLDVNLRSSTVLGIIGGGGIGFLLLSAIRVLEEQTVGAIIIVIFVIVYAIELLGSFVRWIVE</sequence>
<evidence type="ECO:0000256" key="7">
    <source>
        <dbReference type="SAM" id="Phobius"/>
    </source>
</evidence>
<evidence type="ECO:0000256" key="6">
    <source>
        <dbReference type="ARBA" id="ARBA00023136"/>
    </source>
</evidence>
<comment type="caution">
    <text evidence="9">The sequence shown here is derived from an EMBL/GenBank/DDBJ whole genome shotgun (WGS) entry which is preliminary data.</text>
</comment>
<feature type="transmembrane region" description="Helical" evidence="7">
    <location>
        <begin position="541"/>
        <end position="564"/>
    </location>
</feature>
<evidence type="ECO:0000256" key="1">
    <source>
        <dbReference type="ARBA" id="ARBA00004651"/>
    </source>
</evidence>
<feature type="domain" description="ABC transmembrane type-1" evidence="8">
    <location>
        <begin position="374"/>
        <end position="557"/>
    </location>
</feature>
<protein>
    <recommendedName>
        <fullName evidence="8">ABC transmembrane type-1 domain-containing protein</fullName>
    </recommendedName>
</protein>
<keyword evidence="3" id="KW-1003">Cell membrane</keyword>
<organism evidence="9">
    <name type="scientific">freshwater metagenome</name>
    <dbReference type="NCBI Taxonomy" id="449393"/>
    <lineage>
        <taxon>unclassified sequences</taxon>
        <taxon>metagenomes</taxon>
        <taxon>ecological metagenomes</taxon>
    </lineage>
</organism>
<dbReference type="EMBL" id="JNSL01000090">
    <property type="protein sequence ID" value="KGA16238.1"/>
    <property type="molecule type" value="Genomic_DNA"/>
</dbReference>
<dbReference type="InterPro" id="IPR035906">
    <property type="entry name" value="MetI-like_sf"/>
</dbReference>
<dbReference type="InterPro" id="IPR005769">
    <property type="entry name" value="PhnE/PtxC"/>
</dbReference>
<feature type="transmembrane region" description="Helical" evidence="7">
    <location>
        <begin position="514"/>
        <end position="534"/>
    </location>
</feature>
<dbReference type="AlphaFoldDB" id="A0A094SDI2"/>
<accession>A0A094SDI2</accession>
<proteinExistence type="predicted"/>
<dbReference type="NCBIfam" id="TIGR01097">
    <property type="entry name" value="PhnE"/>
    <property type="match status" value="2"/>
</dbReference>
<feature type="transmembrane region" description="Helical" evidence="7">
    <location>
        <begin position="121"/>
        <end position="143"/>
    </location>
</feature>
<keyword evidence="4 7" id="KW-0812">Transmembrane</keyword>
<feature type="transmembrane region" description="Helical" evidence="7">
    <location>
        <begin position="149"/>
        <end position="168"/>
    </location>
</feature>
<dbReference type="PANTHER" id="PTHR30043:SF1">
    <property type="entry name" value="ABC TRANSPORT SYSTEM PERMEASE PROTEIN P69"/>
    <property type="match status" value="1"/>
</dbReference>
<dbReference type="GO" id="GO:0015416">
    <property type="term" value="F:ABC-type phosphonate transporter activity"/>
    <property type="evidence" value="ECO:0007669"/>
    <property type="project" value="InterPro"/>
</dbReference>
<feature type="transmembrane region" description="Helical" evidence="7">
    <location>
        <begin position="415"/>
        <end position="438"/>
    </location>
</feature>
<feature type="transmembrane region" description="Helical" evidence="7">
    <location>
        <begin position="27"/>
        <end position="47"/>
    </location>
</feature>
<evidence type="ECO:0000256" key="2">
    <source>
        <dbReference type="ARBA" id="ARBA00022448"/>
    </source>
</evidence>
<reference evidence="9" key="1">
    <citation type="submission" date="2014-06" db="EMBL/GenBank/DDBJ databases">
        <title>Key roles for freshwater Actinobacteria revealed by deep metagenomic sequencing.</title>
        <authorList>
            <person name="Ghai R."/>
            <person name="Mizuno C.M."/>
            <person name="Picazo A."/>
            <person name="Camacho A."/>
            <person name="Rodriguez-Valera F."/>
        </authorList>
    </citation>
    <scope>NUCLEOTIDE SEQUENCE</scope>
</reference>
<evidence type="ECO:0000256" key="3">
    <source>
        <dbReference type="ARBA" id="ARBA00022475"/>
    </source>
</evidence>
<keyword evidence="5 7" id="KW-1133">Transmembrane helix</keyword>
<evidence type="ECO:0000259" key="8">
    <source>
        <dbReference type="PROSITE" id="PS50928"/>
    </source>
</evidence>
<feature type="transmembrane region" description="Helical" evidence="7">
    <location>
        <begin position="324"/>
        <end position="348"/>
    </location>
</feature>
<dbReference type="Pfam" id="PF00528">
    <property type="entry name" value="BPD_transp_1"/>
    <property type="match status" value="2"/>
</dbReference>
<name>A0A094SDI2_9ZZZZ</name>
<keyword evidence="6 7" id="KW-0472">Membrane</keyword>
<dbReference type="GO" id="GO:0005886">
    <property type="term" value="C:plasma membrane"/>
    <property type="evidence" value="ECO:0007669"/>
    <property type="project" value="UniProtKB-SubCell"/>
</dbReference>
<dbReference type="PANTHER" id="PTHR30043">
    <property type="entry name" value="PHOSPHONATES TRANSPORT SYSTEM PERMEASE PROTEIN"/>
    <property type="match status" value="1"/>
</dbReference>
<dbReference type="SUPFAM" id="SSF161098">
    <property type="entry name" value="MetI-like"/>
    <property type="match status" value="2"/>
</dbReference>
<gene>
    <name evidence="9" type="ORF">GM51_13065</name>
</gene>
<keyword evidence="2" id="KW-0813">Transport</keyword>
<dbReference type="PROSITE" id="PS50928">
    <property type="entry name" value="ABC_TM1"/>
    <property type="match status" value="2"/>
</dbReference>
<feature type="transmembrane region" description="Helical" evidence="7">
    <location>
        <begin position="218"/>
        <end position="236"/>
    </location>
</feature>
<feature type="transmembrane region" description="Helical" evidence="7">
    <location>
        <begin position="87"/>
        <end position="109"/>
    </location>
</feature>
<dbReference type="InterPro" id="IPR000515">
    <property type="entry name" value="MetI-like"/>
</dbReference>
<comment type="subcellular location">
    <subcellularLocation>
        <location evidence="1">Cell membrane</location>
        <topology evidence="1">Multi-pass membrane protein</topology>
    </subcellularLocation>
</comment>
<dbReference type="CDD" id="cd06261">
    <property type="entry name" value="TM_PBP2"/>
    <property type="match status" value="2"/>
</dbReference>
<evidence type="ECO:0000256" key="5">
    <source>
        <dbReference type="ARBA" id="ARBA00022989"/>
    </source>
</evidence>
<evidence type="ECO:0000256" key="4">
    <source>
        <dbReference type="ARBA" id="ARBA00022692"/>
    </source>
</evidence>
<feature type="transmembrane region" description="Helical" evidence="7">
    <location>
        <begin position="248"/>
        <end position="269"/>
    </location>
</feature>
<feature type="transmembrane region" description="Helical" evidence="7">
    <location>
        <begin position="378"/>
        <end position="403"/>
    </location>
</feature>
<evidence type="ECO:0000313" key="9">
    <source>
        <dbReference type="EMBL" id="KGA16238.1"/>
    </source>
</evidence>